<comment type="subcellular location">
    <subcellularLocation>
        <location evidence="1">Cell membrane</location>
        <topology evidence="1">Multi-pass membrane protein</topology>
    </subcellularLocation>
</comment>
<feature type="transmembrane region" description="Helical" evidence="8">
    <location>
        <begin position="374"/>
        <end position="394"/>
    </location>
</feature>
<evidence type="ECO:0000256" key="3">
    <source>
        <dbReference type="ARBA" id="ARBA00022692"/>
    </source>
</evidence>
<reference evidence="9 10" key="1">
    <citation type="journal article" date="2021" name="BMC Biol.">
        <title>Horizontally acquired antibacterial genes associated with adaptive radiation of ladybird beetles.</title>
        <authorList>
            <person name="Li H.S."/>
            <person name="Tang X.F."/>
            <person name="Huang Y.H."/>
            <person name="Xu Z.Y."/>
            <person name="Chen M.L."/>
            <person name="Du X.Y."/>
            <person name="Qiu B.Y."/>
            <person name="Chen P.T."/>
            <person name="Zhang W."/>
            <person name="Slipinski A."/>
            <person name="Escalona H.E."/>
            <person name="Waterhouse R.M."/>
            <person name="Zwick A."/>
            <person name="Pang H."/>
        </authorList>
    </citation>
    <scope>NUCLEOTIDE SEQUENCE [LARGE SCALE GENOMIC DNA]</scope>
    <source>
        <strain evidence="9">SYSU2018</strain>
    </source>
</reference>
<dbReference type="PANTHER" id="PTHR42643">
    <property type="entry name" value="IONOTROPIC RECEPTOR 20A-RELATED"/>
    <property type="match status" value="1"/>
</dbReference>
<dbReference type="GO" id="GO:0005886">
    <property type="term" value="C:plasma membrane"/>
    <property type="evidence" value="ECO:0007669"/>
    <property type="project" value="UniProtKB-SubCell"/>
</dbReference>
<dbReference type="InterPro" id="IPR052192">
    <property type="entry name" value="Insect_Ionotropic_Sensory_Rcpt"/>
</dbReference>
<proteinExistence type="predicted"/>
<dbReference type="PANTHER" id="PTHR42643:SF30">
    <property type="entry name" value="IONOTROPIC RECEPTOR 40A-RELATED"/>
    <property type="match status" value="1"/>
</dbReference>
<keyword evidence="7" id="KW-0325">Glycoprotein</keyword>
<dbReference type="Proteomes" id="UP001516400">
    <property type="component" value="Unassembled WGS sequence"/>
</dbReference>
<evidence type="ECO:0008006" key="11">
    <source>
        <dbReference type="Google" id="ProtNLM"/>
    </source>
</evidence>
<dbReference type="EMBL" id="JABFTP020000042">
    <property type="protein sequence ID" value="KAL3271598.1"/>
    <property type="molecule type" value="Genomic_DNA"/>
</dbReference>
<evidence type="ECO:0000256" key="1">
    <source>
        <dbReference type="ARBA" id="ARBA00004651"/>
    </source>
</evidence>
<evidence type="ECO:0000256" key="2">
    <source>
        <dbReference type="ARBA" id="ARBA00022475"/>
    </source>
</evidence>
<evidence type="ECO:0000313" key="9">
    <source>
        <dbReference type="EMBL" id="KAL3271598.1"/>
    </source>
</evidence>
<evidence type="ECO:0000313" key="10">
    <source>
        <dbReference type="Proteomes" id="UP001516400"/>
    </source>
</evidence>
<keyword evidence="6" id="KW-0675">Receptor</keyword>
<keyword evidence="4 8" id="KW-1133">Transmembrane helix</keyword>
<keyword evidence="2" id="KW-1003">Cell membrane</keyword>
<evidence type="ECO:0000256" key="4">
    <source>
        <dbReference type="ARBA" id="ARBA00022989"/>
    </source>
</evidence>
<evidence type="ECO:0000256" key="7">
    <source>
        <dbReference type="ARBA" id="ARBA00023180"/>
    </source>
</evidence>
<dbReference type="SUPFAM" id="SSF53850">
    <property type="entry name" value="Periplasmic binding protein-like II"/>
    <property type="match status" value="1"/>
</dbReference>
<protein>
    <recommendedName>
        <fullName evidence="11">Ionotropic receptor</fullName>
    </recommendedName>
</protein>
<sequence length="398" mass="47202">MDNSVEYSKNYSCRIYGNENMESIKKMELTVHFFYAPPFTFCENCENKGISLEIITMALESLKIKRKFKGIFFMNFNMKTLAESIFSENNSDIFVGLPPFVEYDFTQPFLYSNAYWIVRSPNEIPRWRYLIRIFSTEVWIVWILSSIVLSLMWFAIMSKKTYNRRTLQQSTEGLFIIFKHFIEQPHYLKPSSIPQIIVLTTILISTFLMNLFFDSKFSYFLTGFNYEKSINSFDDLMENKLEVQLPDYFLEHFNGDTKALEYFEKYRTGTRSTLKIVVEENKAVVYPEGMFLYEYQNFLDAYQRPLVRRLNAPVETLFMRVILRKGNPLTKPLNEKLIHLVEHGFANYIHSKYKSHKTIRDKTLDVRTLTLDHIHLPLVLWIIGILLGIICFLCELKF</sequence>
<feature type="transmembrane region" description="Helical" evidence="8">
    <location>
        <begin position="138"/>
        <end position="156"/>
    </location>
</feature>
<keyword evidence="3 8" id="KW-0812">Transmembrane</keyword>
<comment type="caution">
    <text evidence="9">The sequence shown here is derived from an EMBL/GenBank/DDBJ whole genome shotgun (WGS) entry which is preliminary data.</text>
</comment>
<feature type="transmembrane region" description="Helical" evidence="8">
    <location>
        <begin position="196"/>
        <end position="213"/>
    </location>
</feature>
<dbReference type="Gene3D" id="1.10.287.70">
    <property type="match status" value="1"/>
</dbReference>
<accession>A0ABD2MYU0</accession>
<keyword evidence="10" id="KW-1185">Reference proteome</keyword>
<gene>
    <name evidence="9" type="ORF">HHI36_022073</name>
</gene>
<keyword evidence="5 8" id="KW-0472">Membrane</keyword>
<name>A0ABD2MYU0_9CUCU</name>
<dbReference type="AlphaFoldDB" id="A0ABD2MYU0"/>
<evidence type="ECO:0000256" key="5">
    <source>
        <dbReference type="ARBA" id="ARBA00023136"/>
    </source>
</evidence>
<evidence type="ECO:0000256" key="8">
    <source>
        <dbReference type="SAM" id="Phobius"/>
    </source>
</evidence>
<evidence type="ECO:0000256" key="6">
    <source>
        <dbReference type="ARBA" id="ARBA00023170"/>
    </source>
</evidence>
<organism evidence="9 10">
    <name type="scientific">Cryptolaemus montrouzieri</name>
    <dbReference type="NCBI Taxonomy" id="559131"/>
    <lineage>
        <taxon>Eukaryota</taxon>
        <taxon>Metazoa</taxon>
        <taxon>Ecdysozoa</taxon>
        <taxon>Arthropoda</taxon>
        <taxon>Hexapoda</taxon>
        <taxon>Insecta</taxon>
        <taxon>Pterygota</taxon>
        <taxon>Neoptera</taxon>
        <taxon>Endopterygota</taxon>
        <taxon>Coleoptera</taxon>
        <taxon>Polyphaga</taxon>
        <taxon>Cucujiformia</taxon>
        <taxon>Coccinelloidea</taxon>
        <taxon>Coccinellidae</taxon>
        <taxon>Scymninae</taxon>
        <taxon>Scymnini</taxon>
        <taxon>Cryptolaemus</taxon>
    </lineage>
</organism>